<reference evidence="1 2" key="1">
    <citation type="journal article" date="2014" name="Genome Biol. Evol.">
        <title>The secreted proteins of Achlya hypogyna and Thraustotheca clavata identify the ancestral oomycete secretome and reveal gene acquisitions by horizontal gene transfer.</title>
        <authorList>
            <person name="Misner I."/>
            <person name="Blouin N."/>
            <person name="Leonard G."/>
            <person name="Richards T.A."/>
            <person name="Lane C.E."/>
        </authorList>
    </citation>
    <scope>NUCLEOTIDE SEQUENCE [LARGE SCALE GENOMIC DNA]</scope>
    <source>
        <strain evidence="1 2">ATCC 34112</strain>
    </source>
</reference>
<keyword evidence="2" id="KW-1185">Reference proteome</keyword>
<comment type="caution">
    <text evidence="1">The sequence shown here is derived from an EMBL/GenBank/DDBJ whole genome shotgun (WGS) entry which is preliminary data.</text>
</comment>
<evidence type="ECO:0000313" key="1">
    <source>
        <dbReference type="EMBL" id="OQR91596.1"/>
    </source>
</evidence>
<name>A0A1V9Z0T5_9STRA</name>
<evidence type="ECO:0000313" key="2">
    <source>
        <dbReference type="Proteomes" id="UP000243217"/>
    </source>
</evidence>
<dbReference type="EMBL" id="JNBS01002405">
    <property type="protein sequence ID" value="OQR91596.1"/>
    <property type="molecule type" value="Genomic_DNA"/>
</dbReference>
<dbReference type="Proteomes" id="UP000243217">
    <property type="component" value="Unassembled WGS sequence"/>
</dbReference>
<dbReference type="AlphaFoldDB" id="A0A1V9Z0T5"/>
<gene>
    <name evidence="1" type="ORF">THRCLA_22447</name>
</gene>
<protein>
    <submittedName>
        <fullName evidence="1">Uncharacterized protein</fullName>
    </submittedName>
</protein>
<dbReference type="OrthoDB" id="72437at2759"/>
<proteinExistence type="predicted"/>
<accession>A0A1V9Z0T5</accession>
<organism evidence="1 2">
    <name type="scientific">Thraustotheca clavata</name>
    <dbReference type="NCBI Taxonomy" id="74557"/>
    <lineage>
        <taxon>Eukaryota</taxon>
        <taxon>Sar</taxon>
        <taxon>Stramenopiles</taxon>
        <taxon>Oomycota</taxon>
        <taxon>Saprolegniomycetes</taxon>
        <taxon>Saprolegniales</taxon>
        <taxon>Achlyaceae</taxon>
        <taxon>Thraustotheca</taxon>
    </lineage>
</organism>
<sequence length="155" mass="17627">MLQVSTLLIAPKDKFVGMTQSRTQHKHALGAWIKESYADGLIRSIADAIVYCCDHFPGFNLKKPRSQRAWVVRTIRSLEIEELVKLNKPLKRQSMVELEREVSEILIHMHNTYPPPFSPSMAKLSPSSDPILSNESPYSSCFVLPPLKHLSTRID</sequence>